<sequence>MLVSCSQPGLSRIDRHNEFGSCMEGFSGYVDESIVITGLSEIF</sequence>
<dbReference type="EMBL" id="UYRT01118562">
    <property type="protein sequence ID" value="VDN49935.1"/>
    <property type="molecule type" value="Genomic_DNA"/>
</dbReference>
<reference evidence="3" key="1">
    <citation type="submission" date="2016-06" db="UniProtKB">
        <authorList>
            <consortium name="WormBaseParasite"/>
        </authorList>
    </citation>
    <scope>IDENTIFICATION</scope>
</reference>
<organism evidence="3">
    <name type="scientific">Gongylonema pulchrum</name>
    <dbReference type="NCBI Taxonomy" id="637853"/>
    <lineage>
        <taxon>Eukaryota</taxon>
        <taxon>Metazoa</taxon>
        <taxon>Ecdysozoa</taxon>
        <taxon>Nematoda</taxon>
        <taxon>Chromadorea</taxon>
        <taxon>Rhabditida</taxon>
        <taxon>Spirurina</taxon>
        <taxon>Spiruromorpha</taxon>
        <taxon>Spiruroidea</taxon>
        <taxon>Gongylonematidae</taxon>
        <taxon>Gongylonema</taxon>
    </lineage>
</organism>
<evidence type="ECO:0000313" key="3">
    <source>
        <dbReference type="WBParaSite" id="GPUH_0002711401-mRNA-1"/>
    </source>
</evidence>
<evidence type="ECO:0000313" key="1">
    <source>
        <dbReference type="EMBL" id="VDN49935.1"/>
    </source>
</evidence>
<dbReference type="Proteomes" id="UP000271098">
    <property type="component" value="Unassembled WGS sequence"/>
</dbReference>
<gene>
    <name evidence="1" type="ORF">GPUH_LOCUS27084</name>
</gene>
<evidence type="ECO:0000313" key="2">
    <source>
        <dbReference type="Proteomes" id="UP000271098"/>
    </source>
</evidence>
<reference evidence="1 2" key="2">
    <citation type="submission" date="2018-11" db="EMBL/GenBank/DDBJ databases">
        <authorList>
            <consortium name="Pathogen Informatics"/>
        </authorList>
    </citation>
    <scope>NUCLEOTIDE SEQUENCE [LARGE SCALE GENOMIC DNA]</scope>
</reference>
<name>A0A183F1J3_9BILA</name>
<keyword evidence="2" id="KW-1185">Reference proteome</keyword>
<dbReference type="WBParaSite" id="GPUH_0002711401-mRNA-1">
    <property type="protein sequence ID" value="GPUH_0002711401-mRNA-1"/>
    <property type="gene ID" value="GPUH_0002711401"/>
</dbReference>
<protein>
    <submittedName>
        <fullName evidence="1 3">Uncharacterized protein</fullName>
    </submittedName>
</protein>
<dbReference type="AlphaFoldDB" id="A0A183F1J3"/>
<proteinExistence type="predicted"/>
<accession>A0A183F1J3</accession>